<keyword evidence="1" id="KW-0614">Plasmid</keyword>
<dbReference type="EMBL" id="CP008954">
    <property type="protein sequence ID" value="AIG81358.1"/>
    <property type="molecule type" value="Genomic_DNA"/>
</dbReference>
<evidence type="ECO:0000313" key="2">
    <source>
        <dbReference type="Proteomes" id="UP000028492"/>
    </source>
</evidence>
<dbReference type="HOGENOM" id="CLU_1933597_0_0_11"/>
<dbReference type="Proteomes" id="UP000028492">
    <property type="component" value="Plasmid pAmyja1"/>
</dbReference>
<name>A0A075V790_9PSEU</name>
<gene>
    <name evidence="1" type="ORF">AJAP_42960</name>
</gene>
<keyword evidence="2" id="KW-1185">Reference proteome</keyword>
<organism evidence="1 2">
    <name type="scientific">Amycolatopsis japonica</name>
    <dbReference type="NCBI Taxonomy" id="208439"/>
    <lineage>
        <taxon>Bacteria</taxon>
        <taxon>Bacillati</taxon>
        <taxon>Actinomycetota</taxon>
        <taxon>Actinomycetes</taxon>
        <taxon>Pseudonocardiales</taxon>
        <taxon>Pseudonocardiaceae</taxon>
        <taxon>Amycolatopsis</taxon>
        <taxon>Amycolatopsis japonica group</taxon>
    </lineage>
</organism>
<proteinExistence type="predicted"/>
<sequence>MDEYRIHMRPRIGIRKHLNLRHAYLDAQLKKLEKREITQIDPLCHANPAYAGVPHVYDMVNRWPFEHLGGEFTACLGCRSWVECHPHILVFRDILIICDKDNDVTGVRGDLPRPRQSRERVGGQYMLAIP</sequence>
<geneLocation type="plasmid" evidence="1 2">
    <name>pAmyja1</name>
</geneLocation>
<protein>
    <submittedName>
        <fullName evidence="1">Uncharacterized protein</fullName>
    </submittedName>
</protein>
<reference evidence="1 2" key="1">
    <citation type="journal article" date="2014" name="J. Biotechnol.">
        <title>Complete genome sequence of the actinobacterium Amycolatopsis japonica MG417-CF17(T) (=DSM 44213T) producing (S,S)-N,N'-ethylenediaminedisuccinic acid.</title>
        <authorList>
            <person name="Stegmann E."/>
            <person name="Albersmeier A."/>
            <person name="Spohn M."/>
            <person name="Gert H."/>
            <person name="Weber T."/>
            <person name="Wohlleben W."/>
            <person name="Kalinowski J."/>
            <person name="Ruckert C."/>
        </authorList>
    </citation>
    <scope>NUCLEOTIDE SEQUENCE [LARGE SCALE GENOMIC DNA]</scope>
    <source>
        <strain evidence="2">MG417-CF17 (DSM 44213)</strain>
        <plasmid evidence="1">pAmyja1</plasmid>
    </source>
</reference>
<dbReference type="KEGG" id="aja:AJAP_42960"/>
<accession>A0A075V790</accession>
<dbReference type="AlphaFoldDB" id="A0A075V790"/>
<evidence type="ECO:0000313" key="1">
    <source>
        <dbReference type="EMBL" id="AIG81358.1"/>
    </source>
</evidence>